<dbReference type="Gene3D" id="3.30.565.10">
    <property type="entry name" value="Histidine kinase-like ATPase, C-terminal domain"/>
    <property type="match status" value="1"/>
</dbReference>
<dbReference type="InterPro" id="IPR000014">
    <property type="entry name" value="PAS"/>
</dbReference>
<dbReference type="PANTHER" id="PTHR44936:SF10">
    <property type="entry name" value="SENSOR PROTEIN RSTB"/>
    <property type="match status" value="1"/>
</dbReference>
<dbReference type="PROSITE" id="PS50109">
    <property type="entry name" value="HIS_KIN"/>
    <property type="match status" value="1"/>
</dbReference>
<dbReference type="GO" id="GO:0005524">
    <property type="term" value="F:ATP binding"/>
    <property type="evidence" value="ECO:0007669"/>
    <property type="project" value="UniProtKB-KW"/>
</dbReference>
<protein>
    <recommendedName>
        <fullName evidence="2">histidine kinase</fullName>
        <ecNumber evidence="2">2.7.13.3</ecNumber>
    </recommendedName>
</protein>
<dbReference type="SMART" id="SM00387">
    <property type="entry name" value="HATPase_c"/>
    <property type="match status" value="1"/>
</dbReference>
<dbReference type="SUPFAM" id="SSF55874">
    <property type="entry name" value="ATPase domain of HSP90 chaperone/DNA topoisomerase II/histidine kinase"/>
    <property type="match status" value="1"/>
</dbReference>
<keyword evidence="7" id="KW-0812">Transmembrane</keyword>
<dbReference type="InterPro" id="IPR004358">
    <property type="entry name" value="Sig_transdc_His_kin-like_C"/>
</dbReference>
<dbReference type="EMBL" id="JAKRVY010000003">
    <property type="protein sequence ID" value="MCL9813673.1"/>
    <property type="molecule type" value="Genomic_DNA"/>
</dbReference>
<keyword evidence="11" id="KW-1185">Reference proteome</keyword>
<feature type="domain" description="PAS" evidence="9">
    <location>
        <begin position="86"/>
        <end position="148"/>
    </location>
</feature>
<dbReference type="AlphaFoldDB" id="A0AAE3K4Z8"/>
<keyword evidence="4" id="KW-0547">Nucleotide-binding</keyword>
<sequence>MSTSTGGTSTTLLFAGLGSALGIVAAGSAMIGTRPLLLSVTGSVPGSVVTVLVGVGALCAGFVLGITHERHMTDESSESPATASSTPDQFRMFFEHAPIPAVGVSIDEEGQPVVEHVNANFEEVFGFDAETLKDESLAAHIVPPEKRDTSAALVGELDDGCIVEGEVQRETNRGFRTFAFTGVPVGMDESEVDAYAIYSDVTTEQEQRQRLQVLYRVLRHDLRNRMNVVKGNAEIICEEITDPELREWAEALSASADELIELSSQTRQIERSLDAGDYARHTIDAADLVEDVLGEVSTQYPEVESQYTTPDELHVVANGLIDTAVKNAIKNAFEHNVGPDQNVDVTVRAASRNYAEISIRDDGPGIPESERRLFDGGSEITQLQHASGLGLWLLNWIVTQSGGEIELTDTTPTGTDVRIRLPLAYRETEPAGTADEVAGD</sequence>
<evidence type="ECO:0000256" key="7">
    <source>
        <dbReference type="SAM" id="Phobius"/>
    </source>
</evidence>
<proteinExistence type="predicted"/>
<evidence type="ECO:0000256" key="4">
    <source>
        <dbReference type="ARBA" id="ARBA00022741"/>
    </source>
</evidence>
<dbReference type="PROSITE" id="PS50112">
    <property type="entry name" value="PAS"/>
    <property type="match status" value="1"/>
</dbReference>
<keyword evidence="7" id="KW-0472">Membrane</keyword>
<dbReference type="InterPro" id="IPR003594">
    <property type="entry name" value="HATPase_dom"/>
</dbReference>
<feature type="transmembrane region" description="Helical" evidence="7">
    <location>
        <begin position="44"/>
        <end position="66"/>
    </location>
</feature>
<keyword evidence="3" id="KW-0808">Transferase</keyword>
<dbReference type="Proteomes" id="UP001202674">
    <property type="component" value="Unassembled WGS sequence"/>
</dbReference>
<dbReference type="InterPro" id="IPR035965">
    <property type="entry name" value="PAS-like_dom_sf"/>
</dbReference>
<dbReference type="InterPro" id="IPR050980">
    <property type="entry name" value="2C_sensor_his_kinase"/>
</dbReference>
<dbReference type="SUPFAM" id="SSF47384">
    <property type="entry name" value="Homodimeric domain of signal transducing histidine kinase"/>
    <property type="match status" value="1"/>
</dbReference>
<evidence type="ECO:0000256" key="2">
    <source>
        <dbReference type="ARBA" id="ARBA00012438"/>
    </source>
</evidence>
<dbReference type="Pfam" id="PF08448">
    <property type="entry name" value="PAS_4"/>
    <property type="match status" value="1"/>
</dbReference>
<dbReference type="SUPFAM" id="SSF55785">
    <property type="entry name" value="PYP-like sensor domain (PAS domain)"/>
    <property type="match status" value="1"/>
</dbReference>
<evidence type="ECO:0000256" key="1">
    <source>
        <dbReference type="ARBA" id="ARBA00000085"/>
    </source>
</evidence>
<evidence type="ECO:0000313" key="11">
    <source>
        <dbReference type="Proteomes" id="UP001202674"/>
    </source>
</evidence>
<accession>A0AAE3K4Z8</accession>
<organism evidence="10 11">
    <name type="scientific">Natranaeroarchaeum aerophilus</name>
    <dbReference type="NCBI Taxonomy" id="2917711"/>
    <lineage>
        <taxon>Archaea</taxon>
        <taxon>Methanobacteriati</taxon>
        <taxon>Methanobacteriota</taxon>
        <taxon>Stenosarchaea group</taxon>
        <taxon>Halobacteria</taxon>
        <taxon>Halobacteriales</taxon>
        <taxon>Natronoarchaeaceae</taxon>
        <taxon>Natranaeroarchaeum</taxon>
    </lineage>
</organism>
<evidence type="ECO:0000256" key="5">
    <source>
        <dbReference type="ARBA" id="ARBA00022777"/>
    </source>
</evidence>
<evidence type="ECO:0000259" key="9">
    <source>
        <dbReference type="PROSITE" id="PS50112"/>
    </source>
</evidence>
<keyword evidence="6" id="KW-0067">ATP-binding</keyword>
<dbReference type="GO" id="GO:0000155">
    <property type="term" value="F:phosphorelay sensor kinase activity"/>
    <property type="evidence" value="ECO:0007669"/>
    <property type="project" value="InterPro"/>
</dbReference>
<evidence type="ECO:0000256" key="3">
    <source>
        <dbReference type="ARBA" id="ARBA00022679"/>
    </source>
</evidence>
<reference evidence="10 11" key="1">
    <citation type="journal article" date="2022" name="Syst. Appl. Microbiol.">
        <title>Natronocalculus amylovorans gen. nov., sp. nov., and Natranaeroarchaeum aerophilus sp. nov., dominant culturable amylolytic natronoarchaea from hypersaline soda lakes in southwestern Siberia.</title>
        <authorList>
            <person name="Sorokin D.Y."/>
            <person name="Elcheninov A.G."/>
            <person name="Khizhniak T.V."/>
            <person name="Koenen M."/>
            <person name="Bale N.J."/>
            <person name="Damste J.S.S."/>
            <person name="Kublanov I.V."/>
        </authorList>
    </citation>
    <scope>NUCLEOTIDE SEQUENCE [LARGE SCALE GENOMIC DNA]</scope>
    <source>
        <strain evidence="10 11">AArc-St1-1</strain>
    </source>
</reference>
<dbReference type="RefSeq" id="WP_250596254.1">
    <property type="nucleotide sequence ID" value="NZ_JAKRVY010000003.1"/>
</dbReference>
<evidence type="ECO:0000259" key="8">
    <source>
        <dbReference type="PROSITE" id="PS50109"/>
    </source>
</evidence>
<comment type="catalytic activity">
    <reaction evidence="1">
        <text>ATP + protein L-histidine = ADP + protein N-phospho-L-histidine.</text>
        <dbReference type="EC" id="2.7.13.3"/>
    </reaction>
</comment>
<dbReference type="PRINTS" id="PR00344">
    <property type="entry name" value="BCTRLSENSOR"/>
</dbReference>
<gene>
    <name evidence="10" type="ORF">AArcSt11_08415</name>
</gene>
<comment type="caution">
    <text evidence="10">The sequence shown here is derived from an EMBL/GenBank/DDBJ whole genome shotgun (WGS) entry which is preliminary data.</text>
</comment>
<evidence type="ECO:0000313" key="10">
    <source>
        <dbReference type="EMBL" id="MCL9813673.1"/>
    </source>
</evidence>
<dbReference type="PANTHER" id="PTHR44936">
    <property type="entry name" value="SENSOR PROTEIN CREC"/>
    <property type="match status" value="1"/>
</dbReference>
<keyword evidence="5 10" id="KW-0418">Kinase</keyword>
<dbReference type="Gene3D" id="3.30.450.20">
    <property type="entry name" value="PAS domain"/>
    <property type="match status" value="1"/>
</dbReference>
<dbReference type="NCBIfam" id="TIGR00229">
    <property type="entry name" value="sensory_box"/>
    <property type="match status" value="1"/>
</dbReference>
<dbReference type="InterPro" id="IPR036890">
    <property type="entry name" value="HATPase_C_sf"/>
</dbReference>
<dbReference type="Pfam" id="PF02518">
    <property type="entry name" value="HATPase_c"/>
    <property type="match status" value="1"/>
</dbReference>
<dbReference type="EC" id="2.7.13.3" evidence="2"/>
<dbReference type="CDD" id="cd00075">
    <property type="entry name" value="HATPase"/>
    <property type="match status" value="1"/>
</dbReference>
<feature type="transmembrane region" description="Helical" evidence="7">
    <location>
        <begin position="12"/>
        <end position="32"/>
    </location>
</feature>
<dbReference type="InterPro" id="IPR036097">
    <property type="entry name" value="HisK_dim/P_sf"/>
</dbReference>
<dbReference type="InterPro" id="IPR013656">
    <property type="entry name" value="PAS_4"/>
</dbReference>
<keyword evidence="7" id="KW-1133">Transmembrane helix</keyword>
<name>A0AAE3K4Z8_9EURY</name>
<evidence type="ECO:0000256" key="6">
    <source>
        <dbReference type="ARBA" id="ARBA00022840"/>
    </source>
</evidence>
<feature type="domain" description="Histidine kinase" evidence="8">
    <location>
        <begin position="217"/>
        <end position="425"/>
    </location>
</feature>
<dbReference type="InterPro" id="IPR005467">
    <property type="entry name" value="His_kinase_dom"/>
</dbReference>